<dbReference type="EMBL" id="GCKF01038727">
    <property type="protein sequence ID" value="JAG96054.1"/>
    <property type="molecule type" value="Transcribed_RNA"/>
</dbReference>
<dbReference type="GO" id="GO:0051726">
    <property type="term" value="P:regulation of cell cycle"/>
    <property type="evidence" value="ECO:0007669"/>
    <property type="project" value="InterPro"/>
</dbReference>
<feature type="domain" description="Transcription factor DP C-terminal" evidence="14">
    <location>
        <begin position="358"/>
        <end position="507"/>
    </location>
</feature>
<evidence type="ECO:0000256" key="6">
    <source>
        <dbReference type="ARBA" id="ARBA00023054"/>
    </source>
</evidence>
<dbReference type="AlphaFoldDB" id="A0A0D6QZS2"/>
<dbReference type="GO" id="GO:0000977">
    <property type="term" value="F:RNA polymerase II transcription regulatory region sequence-specific DNA binding"/>
    <property type="evidence" value="ECO:0007669"/>
    <property type="project" value="TreeGrafter"/>
</dbReference>
<accession>A0A0D6QZS2</accession>
<organism evidence="16">
    <name type="scientific">Araucaria cunninghamii</name>
    <name type="common">Hoop pine</name>
    <name type="synonym">Moreton Bay pine</name>
    <dbReference type="NCBI Taxonomy" id="56994"/>
    <lineage>
        <taxon>Eukaryota</taxon>
        <taxon>Viridiplantae</taxon>
        <taxon>Streptophyta</taxon>
        <taxon>Embryophyta</taxon>
        <taxon>Tracheophyta</taxon>
        <taxon>Spermatophyta</taxon>
        <taxon>Pinopsida</taxon>
        <taxon>Pinidae</taxon>
        <taxon>Conifers II</taxon>
        <taxon>Araucariales</taxon>
        <taxon>Araucariaceae</taxon>
        <taxon>Araucaria</taxon>
    </lineage>
</organism>
<evidence type="ECO:0000259" key="14">
    <source>
        <dbReference type="SMART" id="SM01138"/>
    </source>
</evidence>
<evidence type="ECO:0008006" key="17">
    <source>
        <dbReference type="Google" id="ProtNLM"/>
    </source>
</evidence>
<keyword evidence="5 11" id="KW-0805">Transcription regulation</keyword>
<dbReference type="PANTHER" id="PTHR12548:SF9">
    <property type="entry name" value="TRANSCRIPTION FACTOR DP"/>
    <property type="match status" value="1"/>
</dbReference>
<feature type="region of interest" description="Disordered" evidence="13">
    <location>
        <begin position="116"/>
        <end position="139"/>
    </location>
</feature>
<evidence type="ECO:0000256" key="1">
    <source>
        <dbReference type="ARBA" id="ARBA00004123"/>
    </source>
</evidence>
<feature type="compositionally biased region" description="Polar residues" evidence="13">
    <location>
        <begin position="119"/>
        <end position="139"/>
    </location>
</feature>
<dbReference type="CDD" id="cd14458">
    <property type="entry name" value="DP_DD"/>
    <property type="match status" value="1"/>
</dbReference>
<evidence type="ECO:0000256" key="11">
    <source>
        <dbReference type="RuleBase" id="RU003796"/>
    </source>
</evidence>
<keyword evidence="4" id="KW-0963">Cytoplasm</keyword>
<evidence type="ECO:0000256" key="13">
    <source>
        <dbReference type="SAM" id="MobiDB-lite"/>
    </source>
</evidence>
<comment type="subcellular location">
    <subcellularLocation>
        <location evidence="2">Cytoplasm</location>
    </subcellularLocation>
    <subcellularLocation>
        <location evidence="1 11">Nucleus</location>
    </subcellularLocation>
</comment>
<dbReference type="FunFam" id="1.20.140.80:FF:000002">
    <property type="entry name" value="Transcription factor-like protein DPB"/>
    <property type="match status" value="1"/>
</dbReference>
<feature type="domain" description="E2F/DP family winged-helix DNA-binding" evidence="15">
    <location>
        <begin position="268"/>
        <end position="351"/>
    </location>
</feature>
<dbReference type="GO" id="GO:0000981">
    <property type="term" value="F:DNA-binding transcription factor activity, RNA polymerase II-specific"/>
    <property type="evidence" value="ECO:0007669"/>
    <property type="project" value="TreeGrafter"/>
</dbReference>
<keyword evidence="6 12" id="KW-0175">Coiled coil</keyword>
<evidence type="ECO:0000256" key="4">
    <source>
        <dbReference type="ARBA" id="ARBA00022490"/>
    </source>
</evidence>
<dbReference type="PANTHER" id="PTHR12548">
    <property type="entry name" value="TRANSCRIPTION FACTOR DP"/>
    <property type="match status" value="1"/>
</dbReference>
<dbReference type="Gene3D" id="1.10.10.10">
    <property type="entry name" value="Winged helix-like DNA-binding domain superfamily/Winged helix DNA-binding domain"/>
    <property type="match status" value="1"/>
</dbReference>
<keyword evidence="7 11" id="KW-0238">DNA-binding</keyword>
<dbReference type="InterPro" id="IPR037241">
    <property type="entry name" value="E2F-DP_heterodim"/>
</dbReference>
<sequence length="542" mass="60811">MSSIAVSTLQLPKPIHFFFLLRRRWFDLHIYFSRGWIAKYWLSQQIFDTQLQIWFPKRRDRERNSEKFEGFWILRVVADFRGNFGRCCFEWVKASSTMLPRGSIRRVTGPRSAVRSRRGVTQSLGLNPSSSGKSLQNNGPSEFREAGMCKYTEICGVIPNGTTNNGTDIHVNTPNSEQQEEEYPTVASNVMAGGYSRTSGCVSGQSISMDSGSIGSPSRGNDAAIMTPASTNHTSRLQHIDAQDMDSPGNLGSTKKRKRGPRVTGGEKGGRGLRQFSMKVCEKVESKGRTTYNEVADELVGEFVNMDNSLVSPDRQQYDEKNIRRRVYDALNVLMAMDIISKDKKEIQWKGLPTTSVKDVDQLEAEKLHLQSKIEKKASYLQELEEQYIGLQNLVQRNECLYGSGNTPSRGVTLPFILVQTRPHATVEIEISEDMRVVHFDFESTPFSLRDDAYVLKEMGFCKNQCGTGALGTGHEDCCNGTSFDENKSVVPSTNEYLMPSRSPLQNIGGSYYMSSSPARKYSSPPVPGILKARVKHEHILQ</sequence>
<dbReference type="InterPro" id="IPR036388">
    <property type="entry name" value="WH-like_DNA-bd_sf"/>
</dbReference>
<keyword evidence="8 11" id="KW-0804">Transcription</keyword>
<dbReference type="SMART" id="SM01372">
    <property type="entry name" value="E2F_TDP"/>
    <property type="match status" value="1"/>
</dbReference>
<comment type="similarity">
    <text evidence="3 11">Belongs to the E2F/DP family.</text>
</comment>
<dbReference type="InterPro" id="IPR003316">
    <property type="entry name" value="E2F_WHTH_DNA-bd_dom"/>
</dbReference>
<evidence type="ECO:0000313" key="16">
    <source>
        <dbReference type="EMBL" id="JAG96054.1"/>
    </source>
</evidence>
<dbReference type="SMART" id="SM01138">
    <property type="entry name" value="DP"/>
    <property type="match status" value="1"/>
</dbReference>
<evidence type="ECO:0000256" key="9">
    <source>
        <dbReference type="ARBA" id="ARBA00023242"/>
    </source>
</evidence>
<dbReference type="InterPro" id="IPR014889">
    <property type="entry name" value="Transc_factor_DP_C"/>
</dbReference>
<proteinExistence type="inferred from homology"/>
<protein>
    <recommendedName>
        <fullName evidence="17">E2F/DP family winged-helix DNA-binding domain-containing protein</fullName>
    </recommendedName>
</protein>
<evidence type="ECO:0000256" key="5">
    <source>
        <dbReference type="ARBA" id="ARBA00023015"/>
    </source>
</evidence>
<evidence type="ECO:0000256" key="7">
    <source>
        <dbReference type="ARBA" id="ARBA00023125"/>
    </source>
</evidence>
<feature type="region of interest" description="Disordered" evidence="13">
    <location>
        <begin position="240"/>
        <end position="271"/>
    </location>
</feature>
<dbReference type="InterPro" id="IPR036390">
    <property type="entry name" value="WH_DNA-bd_sf"/>
</dbReference>
<dbReference type="InterPro" id="IPR038168">
    <property type="entry name" value="TF_DP_C_sf"/>
</dbReference>
<evidence type="ECO:0000256" key="10">
    <source>
        <dbReference type="ARBA" id="ARBA00023306"/>
    </source>
</evidence>
<keyword evidence="9 11" id="KW-0539">Nucleus</keyword>
<dbReference type="GO" id="GO:0070176">
    <property type="term" value="C:DRM complex"/>
    <property type="evidence" value="ECO:0007669"/>
    <property type="project" value="UniProtKB-ARBA"/>
</dbReference>
<keyword evidence="10" id="KW-0131">Cell cycle</keyword>
<dbReference type="SUPFAM" id="SSF144074">
    <property type="entry name" value="E2F-DP heterodimerization region"/>
    <property type="match status" value="1"/>
</dbReference>
<dbReference type="Gene3D" id="1.20.140.80">
    <property type="entry name" value="Transcription factor DP"/>
    <property type="match status" value="1"/>
</dbReference>
<evidence type="ECO:0000256" key="12">
    <source>
        <dbReference type="SAM" id="Coils"/>
    </source>
</evidence>
<reference evidence="16" key="1">
    <citation type="submission" date="2015-03" db="EMBL/GenBank/DDBJ databases">
        <title>A transcriptome of Araucaria cunninghamii, an australian fine timber species.</title>
        <authorList>
            <person name="Jing Yi C.J.Y."/>
            <person name="Yin San L.Y.S."/>
            <person name="Abdul Karim S.S."/>
            <person name="Wan Azmi N.N."/>
            <person name="Hercus R.R."/>
            <person name="Croft L.L."/>
        </authorList>
    </citation>
    <scope>NUCLEOTIDE SEQUENCE</scope>
    <source>
        <strain evidence="16">MI0301</strain>
        <tissue evidence="16">Leaf</tissue>
    </source>
</reference>
<evidence type="ECO:0000256" key="2">
    <source>
        <dbReference type="ARBA" id="ARBA00004496"/>
    </source>
</evidence>
<feature type="coiled-coil region" evidence="12">
    <location>
        <begin position="367"/>
        <end position="401"/>
    </location>
</feature>
<name>A0A0D6QZS2_ARACU</name>
<dbReference type="Pfam" id="PF02319">
    <property type="entry name" value="WHD_E2F_TDP"/>
    <property type="match status" value="1"/>
</dbReference>
<dbReference type="InterPro" id="IPR015648">
    <property type="entry name" value="Transcrpt_fac_DP"/>
</dbReference>
<evidence type="ECO:0000259" key="15">
    <source>
        <dbReference type="SMART" id="SM01372"/>
    </source>
</evidence>
<dbReference type="SUPFAM" id="SSF46785">
    <property type="entry name" value="Winged helix' DNA-binding domain"/>
    <property type="match status" value="1"/>
</dbReference>
<dbReference type="Pfam" id="PF08781">
    <property type="entry name" value="DP"/>
    <property type="match status" value="1"/>
</dbReference>
<dbReference type="FunFam" id="1.10.10.10:FF:000187">
    <property type="entry name" value="Transcription factor-like protein DPB"/>
    <property type="match status" value="1"/>
</dbReference>
<evidence type="ECO:0000256" key="8">
    <source>
        <dbReference type="ARBA" id="ARBA00023163"/>
    </source>
</evidence>
<evidence type="ECO:0000256" key="3">
    <source>
        <dbReference type="ARBA" id="ARBA00010940"/>
    </source>
</evidence>
<dbReference type="GO" id="GO:0005737">
    <property type="term" value="C:cytoplasm"/>
    <property type="evidence" value="ECO:0007669"/>
    <property type="project" value="UniProtKB-SubCell"/>
</dbReference>